<feature type="region of interest" description="Disordered" evidence="14">
    <location>
        <begin position="523"/>
        <end position="612"/>
    </location>
</feature>
<dbReference type="AlphaFoldDB" id="A0A9N9TY73"/>
<evidence type="ECO:0000259" key="15">
    <source>
        <dbReference type="Pfam" id="PF13891"/>
    </source>
</evidence>
<keyword evidence="9" id="KW-0539">Nucleus</keyword>
<reference evidence="16" key="1">
    <citation type="submission" date="2022-01" db="EMBL/GenBank/DDBJ databases">
        <authorList>
            <person name="King R."/>
        </authorList>
    </citation>
    <scope>NUCLEOTIDE SEQUENCE</scope>
</reference>
<evidence type="ECO:0000256" key="1">
    <source>
        <dbReference type="ARBA" id="ARBA00004123"/>
    </source>
</evidence>
<organism evidence="16 17">
    <name type="scientific">Phyllotreta striolata</name>
    <name type="common">Striped flea beetle</name>
    <name type="synonym">Crioceris striolata</name>
    <dbReference type="NCBI Taxonomy" id="444603"/>
    <lineage>
        <taxon>Eukaryota</taxon>
        <taxon>Metazoa</taxon>
        <taxon>Ecdysozoa</taxon>
        <taxon>Arthropoda</taxon>
        <taxon>Hexapoda</taxon>
        <taxon>Insecta</taxon>
        <taxon>Pterygota</taxon>
        <taxon>Neoptera</taxon>
        <taxon>Endopterygota</taxon>
        <taxon>Coleoptera</taxon>
        <taxon>Polyphaga</taxon>
        <taxon>Cucujiformia</taxon>
        <taxon>Chrysomeloidea</taxon>
        <taxon>Chrysomelidae</taxon>
        <taxon>Galerucinae</taxon>
        <taxon>Alticini</taxon>
        <taxon>Phyllotreta</taxon>
    </lineage>
</organism>
<evidence type="ECO:0000256" key="7">
    <source>
        <dbReference type="ARBA" id="ARBA00022853"/>
    </source>
</evidence>
<evidence type="ECO:0000256" key="6">
    <source>
        <dbReference type="ARBA" id="ARBA00022843"/>
    </source>
</evidence>
<evidence type="ECO:0000256" key="14">
    <source>
        <dbReference type="SAM" id="MobiDB-lite"/>
    </source>
</evidence>
<evidence type="ECO:0000256" key="3">
    <source>
        <dbReference type="ARBA" id="ARBA00015508"/>
    </source>
</evidence>
<dbReference type="GO" id="GO:0044545">
    <property type="term" value="C:NSL complex"/>
    <property type="evidence" value="ECO:0007669"/>
    <property type="project" value="TreeGrafter"/>
</dbReference>
<evidence type="ECO:0000256" key="10">
    <source>
        <dbReference type="ARBA" id="ARBA00032947"/>
    </source>
</evidence>
<dbReference type="GO" id="GO:0006325">
    <property type="term" value="P:chromatin organization"/>
    <property type="evidence" value="ECO:0007669"/>
    <property type="project" value="UniProtKB-KW"/>
</dbReference>
<sequence>MNTSTSNYKASRSQSEMEEAVLRAELENELKNKKQCTYVPFECTQLSLDGYKYCSKHILQDKNAPYKQCSFIYSSNGKRCNLPAPRSDKKDYGYCNEHALKATLARNRQNSKHPLPRTAEVLLHSLSHYIKKPKIRSSSSSTQYSDEGDRASPDIDQKTTKSLDPFVDIDASSLYNAKCNQVLDVCSESESDIEASTLSSVWQDAQADSSENESIDSDHEDVLKHANVFTAEEITLLTRDKLIRLQSLYIEQYRHLQYLLTKKRRKYLYSLKREKETCCNIYNQVRDNPKEQRLYKKLKALNNYQKCHGVEAILSKRLKDLRAKLSEGSSSKSQNYSKCIFTEGGVKCGERSLPLAKHCQKHILEDTNQVLFKACGKMMGDIECSTPIVAIFEGALCPLHMEIPPLRSYSQIRKDSESDADDSLETHMSYNAPPPTHIAEPIKTEFMNYEIPPDIPKMESLPTMLFEEDPKHLECSSNKNPFMFGGSLSEENLQLEAKKAEECAENMMQLSRFISNQTQPVVIKSEDDGGEGTTDGTADGKQEQMDTEDINVDGKDLENEDSIIETPKMTEEKEDSFDDSFRLKLSPEKKNPEASQSDQPSDNDSLKLKENL</sequence>
<keyword evidence="4" id="KW-1017">Isopeptide bond</keyword>
<proteinExistence type="predicted"/>
<evidence type="ECO:0000256" key="8">
    <source>
        <dbReference type="ARBA" id="ARBA00023128"/>
    </source>
</evidence>
<dbReference type="InterPro" id="IPR025927">
    <property type="entry name" value="Znf_KANL2-like"/>
</dbReference>
<comment type="subunit">
    <text evidence="13">Component of the NSL complex at least composed of KAT8/MOF, KANSL1, KANSL2, KANSL3, MCRS1, PHF20, OGT1/OGT, WDR5 and HCFC1.</text>
</comment>
<keyword evidence="5" id="KW-0597">Phosphoprotein</keyword>
<dbReference type="Pfam" id="PF13891">
    <property type="entry name" value="zf-C3HC3H_KANSL2"/>
    <property type="match status" value="2"/>
</dbReference>
<dbReference type="EMBL" id="OU900100">
    <property type="protein sequence ID" value="CAG9863610.1"/>
    <property type="molecule type" value="Genomic_DNA"/>
</dbReference>
<accession>A0A9N9TY73</accession>
<feature type="compositionally biased region" description="Basic and acidic residues" evidence="14">
    <location>
        <begin position="579"/>
        <end position="592"/>
    </location>
</feature>
<keyword evidence="7" id="KW-0156">Chromatin regulator</keyword>
<feature type="compositionally biased region" description="Basic and acidic residues" evidence="14">
    <location>
        <begin position="147"/>
        <end position="159"/>
    </location>
</feature>
<dbReference type="GO" id="GO:0005634">
    <property type="term" value="C:nucleus"/>
    <property type="evidence" value="ECO:0007669"/>
    <property type="project" value="UniProtKB-SubCell"/>
</dbReference>
<dbReference type="GO" id="GO:0005739">
    <property type="term" value="C:mitochondrion"/>
    <property type="evidence" value="ECO:0007669"/>
    <property type="project" value="UniProtKB-SubCell"/>
</dbReference>
<evidence type="ECO:0000256" key="4">
    <source>
        <dbReference type="ARBA" id="ARBA00022499"/>
    </source>
</evidence>
<evidence type="ECO:0000313" key="17">
    <source>
        <dbReference type="Proteomes" id="UP001153712"/>
    </source>
</evidence>
<evidence type="ECO:0000256" key="12">
    <source>
        <dbReference type="ARBA" id="ARBA00093359"/>
    </source>
</evidence>
<evidence type="ECO:0000256" key="9">
    <source>
        <dbReference type="ARBA" id="ARBA00023242"/>
    </source>
</evidence>
<evidence type="ECO:0000256" key="13">
    <source>
        <dbReference type="ARBA" id="ARBA00093543"/>
    </source>
</evidence>
<feature type="region of interest" description="Disordered" evidence="14">
    <location>
        <begin position="133"/>
        <end position="159"/>
    </location>
</feature>
<evidence type="ECO:0000313" key="16">
    <source>
        <dbReference type="EMBL" id="CAG9863610.1"/>
    </source>
</evidence>
<dbReference type="Proteomes" id="UP001153712">
    <property type="component" value="Chromosome 7"/>
</dbReference>
<protein>
    <recommendedName>
        <fullName evidence="3">KAT8 regulatory NSL complex subunit 2</fullName>
    </recommendedName>
    <alternativeName>
        <fullName evidence="11">NSL complex protein NSL2</fullName>
    </alternativeName>
    <alternativeName>
        <fullName evidence="10">Non-specific lethal 2 homolog</fullName>
    </alternativeName>
</protein>
<dbReference type="InterPro" id="IPR026316">
    <property type="entry name" value="NSL2"/>
</dbReference>
<keyword evidence="6" id="KW-0832">Ubl conjugation</keyword>
<gene>
    <name evidence="16" type="ORF">PHYEVI_LOCUS9896</name>
</gene>
<feature type="domain" description="KANL2-like probable zinc-finger" evidence="15">
    <location>
        <begin position="36"/>
        <end position="99"/>
    </location>
</feature>
<feature type="domain" description="KANL2-like probable zinc-finger" evidence="15">
    <location>
        <begin position="340"/>
        <end position="401"/>
    </location>
</feature>
<comment type="function">
    <text evidence="12">Non-catalytic component of the NSL histone acetyltransferase complex, a multiprotein complex that mediates histone H4 acetylation at 'Lys-5'- and 'Lys-8' (H4K5ac and H4K8ac) at transcription start sites and promotes transcription initiation. Required for NSL complex stability and for transcription of intraciliary transport genes in both ciliated and non-ciliated cells by regulating histone H4 acetylation at 'Lys-5'- and 'Lys-12' (H4K5ac and H4K12ac). This is necessary for cilium assembly in ciliated cells and for organization of the microtubule cytoskeleton in non-ciliated cells. Required within the NSL complex to maintain nuclear architecture stability by promoting KAT8-mediated acetylation of lamin LMNA.</text>
</comment>
<dbReference type="PANTHER" id="PTHR13453">
    <property type="entry name" value="KAT8 REGULATORY NSL COMPLEX SUBUNIT 2"/>
    <property type="match status" value="1"/>
</dbReference>
<evidence type="ECO:0000256" key="2">
    <source>
        <dbReference type="ARBA" id="ARBA00004173"/>
    </source>
</evidence>
<evidence type="ECO:0000256" key="5">
    <source>
        <dbReference type="ARBA" id="ARBA00022553"/>
    </source>
</evidence>
<dbReference type="PANTHER" id="PTHR13453:SF1">
    <property type="entry name" value="KAT8 REGULATORY NSL COMPLEX SUBUNIT 2"/>
    <property type="match status" value="1"/>
</dbReference>
<comment type="subcellular location">
    <subcellularLocation>
        <location evidence="2">Mitochondrion</location>
    </subcellularLocation>
    <subcellularLocation>
        <location evidence="1">Nucleus</location>
    </subcellularLocation>
</comment>
<feature type="compositionally biased region" description="Polar residues" evidence="14">
    <location>
        <begin position="593"/>
        <end position="603"/>
    </location>
</feature>
<feature type="region of interest" description="Disordered" evidence="14">
    <location>
        <begin position="414"/>
        <end position="437"/>
    </location>
</feature>
<evidence type="ECO:0000256" key="11">
    <source>
        <dbReference type="ARBA" id="ARBA00033378"/>
    </source>
</evidence>
<keyword evidence="8" id="KW-0496">Mitochondrion</keyword>
<keyword evidence="17" id="KW-1185">Reference proteome</keyword>
<dbReference type="OrthoDB" id="677315at2759"/>
<name>A0A9N9TY73_PHYSR</name>